<organism evidence="3 4">
    <name type="scientific">Paenibacillus chibensis</name>
    <dbReference type="NCBI Taxonomy" id="59846"/>
    <lineage>
        <taxon>Bacteria</taxon>
        <taxon>Bacillati</taxon>
        <taxon>Bacillota</taxon>
        <taxon>Bacilli</taxon>
        <taxon>Bacillales</taxon>
        <taxon>Paenibacillaceae</taxon>
        <taxon>Paenibacillus</taxon>
    </lineage>
</organism>
<dbReference type="EMBL" id="JARTLD010000019">
    <property type="protein sequence ID" value="MED5017239.1"/>
    <property type="molecule type" value="Genomic_DNA"/>
</dbReference>
<keyword evidence="2" id="KW-0812">Transmembrane</keyword>
<evidence type="ECO:0000313" key="3">
    <source>
        <dbReference type="EMBL" id="MED5017239.1"/>
    </source>
</evidence>
<keyword evidence="2" id="KW-0472">Membrane</keyword>
<feature type="transmembrane region" description="Helical" evidence="2">
    <location>
        <begin position="41"/>
        <end position="58"/>
    </location>
</feature>
<sequence length="215" mass="24518">MRSVKDAGGSEPKADRRGSGRRVKDKTAVRTRRLYSRKRKFTAGLLAAICPGLGHIYLGLYRKGIAFIFMLLLDASALLYFSSIGIQINVPLLILLALVIPVTYFFNMYDVLQAADFVIYRRVRTSGQAEALEQSADRNPFTVERSVFFGVILIVGGALMFFFYQKPRWLQLYMEHYGKITVSAVLIAAGLWLGIREIWILWSQRRQEKRLTGEE</sequence>
<evidence type="ECO:0000256" key="2">
    <source>
        <dbReference type="SAM" id="Phobius"/>
    </source>
</evidence>
<feature type="region of interest" description="Disordered" evidence="1">
    <location>
        <begin position="1"/>
        <end position="27"/>
    </location>
</feature>
<feature type="transmembrane region" description="Helical" evidence="2">
    <location>
        <begin position="147"/>
        <end position="164"/>
    </location>
</feature>
<keyword evidence="4" id="KW-1185">Reference proteome</keyword>
<protein>
    <recommendedName>
        <fullName evidence="5">TM2 domain-containing protein</fullName>
    </recommendedName>
</protein>
<feature type="transmembrane region" description="Helical" evidence="2">
    <location>
        <begin position="88"/>
        <end position="106"/>
    </location>
</feature>
<proteinExistence type="predicted"/>
<feature type="transmembrane region" description="Helical" evidence="2">
    <location>
        <begin position="176"/>
        <end position="195"/>
    </location>
</feature>
<gene>
    <name evidence="3" type="ORF">P9847_07925</name>
</gene>
<keyword evidence="2" id="KW-1133">Transmembrane helix</keyword>
<evidence type="ECO:0000313" key="4">
    <source>
        <dbReference type="Proteomes" id="UP001343257"/>
    </source>
</evidence>
<evidence type="ECO:0000256" key="1">
    <source>
        <dbReference type="SAM" id="MobiDB-lite"/>
    </source>
</evidence>
<dbReference type="RefSeq" id="WP_328276795.1">
    <property type="nucleotide sequence ID" value="NZ_JARTLD010000019.1"/>
</dbReference>
<name>A0ABU6PS81_9BACL</name>
<evidence type="ECO:0008006" key="5">
    <source>
        <dbReference type="Google" id="ProtNLM"/>
    </source>
</evidence>
<dbReference type="Proteomes" id="UP001343257">
    <property type="component" value="Unassembled WGS sequence"/>
</dbReference>
<reference evidence="3 4" key="1">
    <citation type="submission" date="2023-03" db="EMBL/GenBank/DDBJ databases">
        <title>Bacillus Genome Sequencing.</title>
        <authorList>
            <person name="Dunlap C."/>
        </authorList>
    </citation>
    <scope>NUCLEOTIDE SEQUENCE [LARGE SCALE GENOMIC DNA]</scope>
    <source>
        <strain evidence="3 4">NRS-52</strain>
    </source>
</reference>
<comment type="caution">
    <text evidence="3">The sequence shown here is derived from an EMBL/GenBank/DDBJ whole genome shotgun (WGS) entry which is preliminary data.</text>
</comment>
<accession>A0ABU6PS81</accession>